<dbReference type="EMBL" id="FO203522">
    <property type="protein sequence ID" value="CCO24690.1"/>
    <property type="molecule type" value="Genomic_DNA"/>
</dbReference>
<keyword evidence="5 6" id="KW-0411">Iron-sulfur</keyword>
<dbReference type="RefSeq" id="WP_015337290.1">
    <property type="nucleotide sequence ID" value="NC_020055.1"/>
</dbReference>
<keyword evidence="10" id="KW-1185">Reference proteome</keyword>
<evidence type="ECO:0000256" key="1">
    <source>
        <dbReference type="ARBA" id="ARBA00022485"/>
    </source>
</evidence>
<feature type="binding site" evidence="6">
    <location>
        <position position="328"/>
    </location>
    <ligand>
        <name>[4Fe-4S] cluster</name>
        <dbReference type="ChEBI" id="CHEBI:49883"/>
        <note>4Fe-4S-S-AdoMet</note>
    </ligand>
</feature>
<dbReference type="HOGENOM" id="CLU_018288_2_0_7"/>
<evidence type="ECO:0000256" key="7">
    <source>
        <dbReference type="SAM" id="MobiDB-lite"/>
    </source>
</evidence>
<dbReference type="eggNOG" id="COG1032">
    <property type="taxonomic scope" value="Bacteria"/>
</dbReference>
<dbReference type="GO" id="GO:0051539">
    <property type="term" value="F:4 iron, 4 sulfur cluster binding"/>
    <property type="evidence" value="ECO:0007669"/>
    <property type="project" value="UniProtKB-KW"/>
</dbReference>
<dbReference type="InterPro" id="IPR023404">
    <property type="entry name" value="rSAM_horseshoe"/>
</dbReference>
<dbReference type="STRING" id="1121451.DESAM_22423"/>
<dbReference type="NCBIfam" id="TIGR03904">
    <property type="entry name" value="SAM_YgiQ"/>
    <property type="match status" value="1"/>
</dbReference>
<dbReference type="PROSITE" id="PS51918">
    <property type="entry name" value="RADICAL_SAM"/>
    <property type="match status" value="1"/>
</dbReference>
<dbReference type="Gene3D" id="3.80.30.20">
    <property type="entry name" value="tm_1862 like domain"/>
    <property type="match status" value="1"/>
</dbReference>
<dbReference type="InterPro" id="IPR007197">
    <property type="entry name" value="rSAM"/>
</dbReference>
<sequence length="669" mass="74289">MTKSIIAEKSKQPHYLPMTRREMDKLGWDRPDIILVSGDSYIDHPSFGIPLLGRVLTAHGFKVALVCQPDWTNSKAIEELGRPRLYAGVSAGALDSMVAHYTSFRKKRSDDAYTPGGKAGARPNRACIIYTNLVKKAFKGLPVLIGGIEASLRRISHYDFWTDKIRKPVIMDSKADLLIYGMGERTMLEAAYRLSNSDDPSVQDLKDINGTAFMGTPDDISETAEIIKLPSHQEIADDPQQLMKATLALEEQVHHGTAWAAQQVDKRHVIITPPSLYLSTGELDWLYTLPFARLPHPSYKDKGRIPAADMIEFSVTSHRGCGGGCSFCSIAMHQGRHIRSRSKKSILGELENMKSHPDFRGSVSDIGGPSANMWNAECALERDKCKRKSCLVPKVCPNFKYNQKANLGLLRQARQIDGIKHVRVASGVRYDLGQQDRTSLKEIFKDFVGGQLKVAPEHISPAVLKQMRKPELPVFESFLEMFAAESSKAGKEQYVIPYLMSAFPGCTDTDMRMLGAWLAERGWKPRQVQCFIPTPGTVATAMYYTGTDPAGNKIYVARTDAQRLKQHRILIPDPGRDPRAGKSGSGKSGPANTRYGKSRFGKAGSAKRNNSGKSDEETSGKPKKGGNPKRSRSRRGQPHEDSGAKQPRGNKKFNRDNNKKGFTKKKKMK</sequence>
<feature type="region of interest" description="Disordered" evidence="7">
    <location>
        <begin position="567"/>
        <end position="669"/>
    </location>
</feature>
<feature type="binding site" evidence="6">
    <location>
        <position position="325"/>
    </location>
    <ligand>
        <name>[4Fe-4S] cluster</name>
        <dbReference type="ChEBI" id="CHEBI:49883"/>
        <note>4Fe-4S-S-AdoMet</note>
    </ligand>
</feature>
<gene>
    <name evidence="9" type="ORF">DESAM_22423</name>
</gene>
<accession>L0RER7</accession>
<evidence type="ECO:0000256" key="2">
    <source>
        <dbReference type="ARBA" id="ARBA00022691"/>
    </source>
</evidence>
<dbReference type="HAMAP" id="MF_01251">
    <property type="entry name" value="UPF0313"/>
    <property type="match status" value="1"/>
</dbReference>
<dbReference type="InterPro" id="IPR013704">
    <property type="entry name" value="UPF0313_N"/>
</dbReference>
<evidence type="ECO:0000259" key="8">
    <source>
        <dbReference type="PROSITE" id="PS51918"/>
    </source>
</evidence>
<dbReference type="Pfam" id="PF08497">
    <property type="entry name" value="Radical_SAM_N"/>
    <property type="match status" value="1"/>
</dbReference>
<dbReference type="SFLD" id="SFLDG01082">
    <property type="entry name" value="B12-binding_domain_containing"/>
    <property type="match status" value="1"/>
</dbReference>
<evidence type="ECO:0000256" key="4">
    <source>
        <dbReference type="ARBA" id="ARBA00023004"/>
    </source>
</evidence>
<dbReference type="GO" id="GO:0005506">
    <property type="term" value="F:iron ion binding"/>
    <property type="evidence" value="ECO:0007669"/>
    <property type="project" value="UniProtKB-UniRule"/>
</dbReference>
<keyword evidence="4 6" id="KW-0408">Iron</keyword>
<dbReference type="Proteomes" id="UP000010808">
    <property type="component" value="Chromosome"/>
</dbReference>
<dbReference type="KEGG" id="dhy:DESAM_22423"/>
<comment type="similarity">
    <text evidence="6">Belongs to the UPF0313 family.</text>
</comment>
<dbReference type="SMART" id="SM00729">
    <property type="entry name" value="Elp3"/>
    <property type="match status" value="1"/>
</dbReference>
<dbReference type="Pfam" id="PF11842">
    <property type="entry name" value="DUF3362"/>
    <property type="match status" value="1"/>
</dbReference>
<protein>
    <recommendedName>
        <fullName evidence="8">Radical SAM core domain-containing protein</fullName>
    </recommendedName>
</protein>
<feature type="compositionally biased region" description="Basic residues" evidence="7">
    <location>
        <begin position="621"/>
        <end position="636"/>
    </location>
</feature>
<dbReference type="InterPro" id="IPR006638">
    <property type="entry name" value="Elp3/MiaA/NifB-like_rSAM"/>
</dbReference>
<feature type="binding site" evidence="6">
    <location>
        <position position="321"/>
    </location>
    <ligand>
        <name>[4Fe-4S] cluster</name>
        <dbReference type="ChEBI" id="CHEBI:49883"/>
        <note>4Fe-4S-S-AdoMet</note>
    </ligand>
</feature>
<evidence type="ECO:0000313" key="9">
    <source>
        <dbReference type="EMBL" id="CCO24690.1"/>
    </source>
</evidence>
<dbReference type="GO" id="GO:0003824">
    <property type="term" value="F:catalytic activity"/>
    <property type="evidence" value="ECO:0007669"/>
    <property type="project" value="InterPro"/>
</dbReference>
<dbReference type="PATRIC" id="fig|1121451.3.peg.2637"/>
<name>L0RER7_9BACT</name>
<dbReference type="OrthoDB" id="9803479at2"/>
<keyword evidence="1 6" id="KW-0004">4Fe-4S</keyword>
<evidence type="ECO:0000313" key="10">
    <source>
        <dbReference type="Proteomes" id="UP000010808"/>
    </source>
</evidence>
<dbReference type="InterPro" id="IPR024560">
    <property type="entry name" value="UPF0313_C"/>
</dbReference>
<feature type="domain" description="Radical SAM core" evidence="8">
    <location>
        <begin position="307"/>
        <end position="576"/>
    </location>
</feature>
<dbReference type="AlphaFoldDB" id="L0RER7"/>
<dbReference type="SFLD" id="SFLDG01069">
    <property type="entry name" value="UPF0313"/>
    <property type="match status" value="1"/>
</dbReference>
<dbReference type="SFLD" id="SFLDS00029">
    <property type="entry name" value="Radical_SAM"/>
    <property type="match status" value="1"/>
</dbReference>
<dbReference type="PANTHER" id="PTHR32331:SF0">
    <property type="entry name" value="UPF0313 PROTEIN YGIQ"/>
    <property type="match status" value="1"/>
</dbReference>
<dbReference type="PANTHER" id="PTHR32331">
    <property type="entry name" value="UPF0313 PROTEIN YGIQ"/>
    <property type="match status" value="1"/>
</dbReference>
<evidence type="ECO:0000256" key="5">
    <source>
        <dbReference type="ARBA" id="ARBA00023014"/>
    </source>
</evidence>
<organism evidence="9 10">
    <name type="scientific">Maridesulfovibrio hydrothermalis AM13 = DSM 14728</name>
    <dbReference type="NCBI Taxonomy" id="1121451"/>
    <lineage>
        <taxon>Bacteria</taxon>
        <taxon>Pseudomonadati</taxon>
        <taxon>Thermodesulfobacteriota</taxon>
        <taxon>Desulfovibrionia</taxon>
        <taxon>Desulfovibrionales</taxon>
        <taxon>Desulfovibrionaceae</taxon>
        <taxon>Maridesulfovibrio</taxon>
    </lineage>
</organism>
<comment type="cofactor">
    <cofactor evidence="6">
        <name>[4Fe-4S] cluster</name>
        <dbReference type="ChEBI" id="CHEBI:49883"/>
    </cofactor>
    <text evidence="6">Binds 1 [4Fe-4S] cluster. The cluster is coordinated with 3 cysteines and an exchangeable S-adenosyl-L-methionine.</text>
</comment>
<dbReference type="InterPro" id="IPR058240">
    <property type="entry name" value="rSAM_sf"/>
</dbReference>
<reference evidence="9 10" key="1">
    <citation type="submission" date="2012-10" db="EMBL/GenBank/DDBJ databases">
        <authorList>
            <person name="Genoscope - CEA"/>
        </authorList>
    </citation>
    <scope>NUCLEOTIDE SEQUENCE [LARGE SCALE GENOMIC DNA]</scope>
    <source>
        <strain evidence="10">AM13 / DSM 14728</strain>
    </source>
</reference>
<keyword evidence="3 6" id="KW-0479">Metal-binding</keyword>
<proteinExistence type="inferred from homology"/>
<evidence type="ECO:0000256" key="3">
    <source>
        <dbReference type="ARBA" id="ARBA00022723"/>
    </source>
</evidence>
<dbReference type="InterPro" id="IPR022946">
    <property type="entry name" value="UPF0313"/>
</dbReference>
<evidence type="ECO:0000256" key="6">
    <source>
        <dbReference type="HAMAP-Rule" id="MF_01251"/>
    </source>
</evidence>
<keyword evidence="2 6" id="KW-0949">S-adenosyl-L-methionine</keyword>
<dbReference type="SUPFAM" id="SSF102114">
    <property type="entry name" value="Radical SAM enzymes"/>
    <property type="match status" value="1"/>
</dbReference>